<dbReference type="InterPro" id="IPR000515">
    <property type="entry name" value="MetI-like"/>
</dbReference>
<evidence type="ECO:0000256" key="7">
    <source>
        <dbReference type="RuleBase" id="RU363032"/>
    </source>
</evidence>
<evidence type="ECO:0000256" key="4">
    <source>
        <dbReference type="ARBA" id="ARBA00022692"/>
    </source>
</evidence>
<keyword evidence="4 7" id="KW-0812">Transmembrane</keyword>
<accession>A0A849AIU7</accession>
<dbReference type="InterPro" id="IPR035906">
    <property type="entry name" value="MetI-like_sf"/>
</dbReference>
<sequence length="287" mass="30929">MSAEQHTNTPSVRRSRSWATAGRYFLLLLVAAISVGPILWELSTSLKSKAEDVYSQTPSLLPQHPTLDNFSEVARAVPIYHFAGNSVTVAVMQIVGNLLGATAAGYALAKLQFRGRKLIFGLFLSTLVLPAEATIISQFQTIVKLGLGDTLVGVALPGLIGAINVLLLRNAFMAIPEELDQAAIVDGANVWQRFRYIALPNVVGTLAIITILTFIGAWDDFLWPLLVLQSPDKLTLTVGLAYLQGTFVNDPRLVAAGAMIALVPILVIFAVLQRYFFRGVGEGAIKG</sequence>
<feature type="transmembrane region" description="Helical" evidence="7">
    <location>
        <begin position="253"/>
        <end position="272"/>
    </location>
</feature>
<evidence type="ECO:0000256" key="5">
    <source>
        <dbReference type="ARBA" id="ARBA00022989"/>
    </source>
</evidence>
<dbReference type="GO" id="GO:0005886">
    <property type="term" value="C:plasma membrane"/>
    <property type="evidence" value="ECO:0007669"/>
    <property type="project" value="UniProtKB-SubCell"/>
</dbReference>
<dbReference type="PANTHER" id="PTHR43744">
    <property type="entry name" value="ABC TRANSPORTER PERMEASE PROTEIN MG189-RELATED-RELATED"/>
    <property type="match status" value="1"/>
</dbReference>
<dbReference type="Pfam" id="PF00528">
    <property type="entry name" value="BPD_transp_1"/>
    <property type="match status" value="1"/>
</dbReference>
<evidence type="ECO:0000256" key="2">
    <source>
        <dbReference type="ARBA" id="ARBA00022448"/>
    </source>
</evidence>
<feature type="transmembrane region" description="Helical" evidence="7">
    <location>
        <begin position="118"/>
        <end position="139"/>
    </location>
</feature>
<dbReference type="Gene3D" id="1.10.3720.10">
    <property type="entry name" value="MetI-like"/>
    <property type="match status" value="1"/>
</dbReference>
<feature type="transmembrane region" description="Helical" evidence="7">
    <location>
        <begin position="151"/>
        <end position="175"/>
    </location>
</feature>
<comment type="subcellular location">
    <subcellularLocation>
        <location evidence="1 7">Cell membrane</location>
        <topology evidence="1 7">Multi-pass membrane protein</topology>
    </subcellularLocation>
</comment>
<feature type="domain" description="ABC transmembrane type-1" evidence="8">
    <location>
        <begin position="83"/>
        <end position="272"/>
    </location>
</feature>
<keyword evidence="5 7" id="KW-1133">Transmembrane helix</keyword>
<dbReference type="GO" id="GO:0055085">
    <property type="term" value="P:transmembrane transport"/>
    <property type="evidence" value="ECO:0007669"/>
    <property type="project" value="InterPro"/>
</dbReference>
<dbReference type="SUPFAM" id="SSF161098">
    <property type="entry name" value="MetI-like"/>
    <property type="match status" value="1"/>
</dbReference>
<dbReference type="AlphaFoldDB" id="A0A849AIU7"/>
<evidence type="ECO:0000259" key="8">
    <source>
        <dbReference type="PROSITE" id="PS50928"/>
    </source>
</evidence>
<evidence type="ECO:0000256" key="3">
    <source>
        <dbReference type="ARBA" id="ARBA00022475"/>
    </source>
</evidence>
<reference evidence="9 10" key="1">
    <citation type="submission" date="2020-05" db="EMBL/GenBank/DDBJ databases">
        <title>Flexivirga sp. ID2601S isolated from air conditioner.</title>
        <authorList>
            <person name="Kim D.H."/>
        </authorList>
    </citation>
    <scope>NUCLEOTIDE SEQUENCE [LARGE SCALE GENOMIC DNA]</scope>
    <source>
        <strain evidence="9 10">ID2601S</strain>
    </source>
</reference>
<gene>
    <name evidence="9" type="ORF">HJ588_10790</name>
</gene>
<dbReference type="CDD" id="cd06261">
    <property type="entry name" value="TM_PBP2"/>
    <property type="match status" value="1"/>
</dbReference>
<keyword evidence="3" id="KW-1003">Cell membrane</keyword>
<evidence type="ECO:0000256" key="1">
    <source>
        <dbReference type="ARBA" id="ARBA00004651"/>
    </source>
</evidence>
<dbReference type="RefSeq" id="WP_171154799.1">
    <property type="nucleotide sequence ID" value="NZ_JABENB010000001.1"/>
</dbReference>
<protein>
    <submittedName>
        <fullName evidence="9">Carbohydrate ABC transporter permease</fullName>
    </submittedName>
</protein>
<feature type="transmembrane region" description="Helical" evidence="7">
    <location>
        <begin position="196"/>
        <end position="218"/>
    </location>
</feature>
<organism evidence="9 10">
    <name type="scientific">Flexivirga aerilata</name>
    <dbReference type="NCBI Taxonomy" id="1656889"/>
    <lineage>
        <taxon>Bacteria</taxon>
        <taxon>Bacillati</taxon>
        <taxon>Actinomycetota</taxon>
        <taxon>Actinomycetes</taxon>
        <taxon>Micrococcales</taxon>
        <taxon>Dermacoccaceae</taxon>
        <taxon>Flexivirga</taxon>
    </lineage>
</organism>
<evidence type="ECO:0000313" key="9">
    <source>
        <dbReference type="EMBL" id="NNG39757.1"/>
    </source>
</evidence>
<evidence type="ECO:0000313" key="10">
    <source>
        <dbReference type="Proteomes" id="UP000557772"/>
    </source>
</evidence>
<keyword evidence="2 7" id="KW-0813">Transport</keyword>
<feature type="transmembrane region" description="Helical" evidence="7">
    <location>
        <begin position="90"/>
        <end position="109"/>
    </location>
</feature>
<dbReference type="PANTHER" id="PTHR43744:SF3">
    <property type="entry name" value="LACTOSE TRANSPORT SYSTEM PERMEASE PROTEIN LACG"/>
    <property type="match status" value="1"/>
</dbReference>
<comment type="caution">
    <text evidence="9">The sequence shown here is derived from an EMBL/GenBank/DDBJ whole genome shotgun (WGS) entry which is preliminary data.</text>
</comment>
<keyword evidence="6 7" id="KW-0472">Membrane</keyword>
<feature type="transmembrane region" description="Helical" evidence="7">
    <location>
        <begin position="21"/>
        <end position="40"/>
    </location>
</feature>
<dbReference type="Proteomes" id="UP000557772">
    <property type="component" value="Unassembled WGS sequence"/>
</dbReference>
<comment type="similarity">
    <text evidence="7">Belongs to the binding-protein-dependent transport system permease family.</text>
</comment>
<dbReference type="EMBL" id="JABENB010000001">
    <property type="protein sequence ID" value="NNG39757.1"/>
    <property type="molecule type" value="Genomic_DNA"/>
</dbReference>
<keyword evidence="10" id="KW-1185">Reference proteome</keyword>
<dbReference type="PROSITE" id="PS50928">
    <property type="entry name" value="ABC_TM1"/>
    <property type="match status" value="1"/>
</dbReference>
<name>A0A849AIU7_9MICO</name>
<evidence type="ECO:0000256" key="6">
    <source>
        <dbReference type="ARBA" id="ARBA00023136"/>
    </source>
</evidence>
<proteinExistence type="inferred from homology"/>